<comment type="caution">
    <text evidence="4">The sequence shown here is derived from an EMBL/GenBank/DDBJ whole genome shotgun (WGS) entry which is preliminary data.</text>
</comment>
<dbReference type="AlphaFoldDB" id="A0AAE0XLR5"/>
<feature type="compositionally biased region" description="Low complexity" evidence="2">
    <location>
        <begin position="117"/>
        <end position="130"/>
    </location>
</feature>
<gene>
    <name evidence="4" type="ORF">B0T22DRAFT_111540</name>
</gene>
<name>A0AAE0XLR5_9PEZI</name>
<accession>A0AAE0XLR5</accession>
<keyword evidence="1" id="KW-0445">Lipid transport</keyword>
<feature type="compositionally biased region" description="Polar residues" evidence="2">
    <location>
        <begin position="212"/>
        <end position="234"/>
    </location>
</feature>
<keyword evidence="1" id="KW-0492">Microsome</keyword>
<protein>
    <recommendedName>
        <fullName evidence="1">Phosphatidylinositol transfer protein SFH5</fullName>
        <shortName evidence="1">PITP SFH5</shortName>
    </recommendedName>
</protein>
<dbReference type="GO" id="GO:0005829">
    <property type="term" value="C:cytosol"/>
    <property type="evidence" value="ECO:0007669"/>
    <property type="project" value="TreeGrafter"/>
</dbReference>
<keyword evidence="1" id="KW-0963">Cytoplasm</keyword>
<keyword evidence="1" id="KW-0813">Transport</keyword>
<comment type="function">
    <text evidence="1">Non-classical phosphatidylinositol (PtdIns) transfer protein (PITP), which exhibits PtdIns-binding/transfer activity in the absence of detectable PtdCho-binding/transfer activity. Regulates PtdIns(4,5)P2 homeostasis at the plasma membrane.</text>
</comment>
<feature type="region of interest" description="Disordered" evidence="2">
    <location>
        <begin position="1"/>
        <end position="357"/>
    </location>
</feature>
<dbReference type="Proteomes" id="UP001270362">
    <property type="component" value="Unassembled WGS sequence"/>
</dbReference>
<dbReference type="GO" id="GO:0017157">
    <property type="term" value="P:regulation of exocytosis"/>
    <property type="evidence" value="ECO:0007669"/>
    <property type="project" value="TreeGrafter"/>
</dbReference>
<dbReference type="PANTHER" id="PTHR47669">
    <property type="entry name" value="PHOSPHATIDYLINOSITOL TRANSFER PROTEIN SFH5"/>
    <property type="match status" value="1"/>
</dbReference>
<comment type="subcellular location">
    <subcellularLocation>
        <location evidence="1">Cytoplasm</location>
    </subcellularLocation>
    <subcellularLocation>
        <location evidence="1">Endoplasmic reticulum membrane</location>
        <topology evidence="1">Peripheral membrane protein</topology>
    </subcellularLocation>
    <subcellularLocation>
        <location evidence="1">Microsome membrane</location>
        <topology evidence="1">Peripheral membrane protein</topology>
    </subcellularLocation>
</comment>
<dbReference type="EMBL" id="JAULSO010000001">
    <property type="protein sequence ID" value="KAK3695566.1"/>
    <property type="molecule type" value="Genomic_DNA"/>
</dbReference>
<proteinExistence type="inferred from homology"/>
<keyword evidence="1" id="KW-0256">Endoplasmic reticulum</keyword>
<feature type="compositionally biased region" description="Basic and acidic residues" evidence="2">
    <location>
        <begin position="87"/>
        <end position="114"/>
    </location>
</feature>
<keyword evidence="1" id="KW-0472">Membrane</keyword>
<dbReference type="GO" id="GO:0005886">
    <property type="term" value="C:plasma membrane"/>
    <property type="evidence" value="ECO:0007669"/>
    <property type="project" value="TreeGrafter"/>
</dbReference>
<reference evidence="4" key="1">
    <citation type="journal article" date="2023" name="Mol. Phylogenet. Evol.">
        <title>Genome-scale phylogeny and comparative genomics of the fungal order Sordariales.</title>
        <authorList>
            <person name="Hensen N."/>
            <person name="Bonometti L."/>
            <person name="Westerberg I."/>
            <person name="Brannstrom I.O."/>
            <person name="Guillou S."/>
            <person name="Cros-Aarteil S."/>
            <person name="Calhoun S."/>
            <person name="Haridas S."/>
            <person name="Kuo A."/>
            <person name="Mondo S."/>
            <person name="Pangilinan J."/>
            <person name="Riley R."/>
            <person name="LaButti K."/>
            <person name="Andreopoulos B."/>
            <person name="Lipzen A."/>
            <person name="Chen C."/>
            <person name="Yan M."/>
            <person name="Daum C."/>
            <person name="Ng V."/>
            <person name="Clum A."/>
            <person name="Steindorff A."/>
            <person name="Ohm R.A."/>
            <person name="Martin F."/>
            <person name="Silar P."/>
            <person name="Natvig D.O."/>
            <person name="Lalanne C."/>
            <person name="Gautier V."/>
            <person name="Ament-Velasquez S.L."/>
            <person name="Kruys A."/>
            <person name="Hutchinson M.I."/>
            <person name="Powell A.J."/>
            <person name="Barry K."/>
            <person name="Miller A.N."/>
            <person name="Grigoriev I.V."/>
            <person name="Debuchy R."/>
            <person name="Gladieux P."/>
            <person name="Hiltunen Thoren M."/>
            <person name="Johannesson H."/>
        </authorList>
    </citation>
    <scope>NUCLEOTIDE SEQUENCE</scope>
    <source>
        <strain evidence="4">CBS 314.62</strain>
    </source>
</reference>
<evidence type="ECO:0000313" key="4">
    <source>
        <dbReference type="EMBL" id="KAK3695566.1"/>
    </source>
</evidence>
<dbReference type="GO" id="GO:0008526">
    <property type="term" value="F:phosphatidylinositol transfer activity"/>
    <property type="evidence" value="ECO:0007669"/>
    <property type="project" value="UniProtKB-UniRule"/>
</dbReference>
<dbReference type="InterPro" id="IPR042938">
    <property type="entry name" value="Sfh5"/>
</dbReference>
<sequence>MSSEDHGPAQGPQQSSVGNPPAWGDSQPPPLPSATKSQVGLAGGMPPVPPRLQLIAGARPYTDRNSIPESQQEDDAEEAGSLTSRDGTGKNRVTQDRKWNNRHQRYSDMGRIDENDSTTTGPSGGLTSNTQPQQDDALRSSLPRGTNGHANSPASIQVKPSERRSSLDATSSLHSSASSSSLGARHSSLQNEYQEPPRDKKKQLPSVETAFKSPQGSPSNTASTSTPDASSFGNQRQPSSRSPQWSDDENTTPIGGEVTPPSDTDKLEPRDRRRRSIMKLAQERIPLLGNKDGQSPDNDKSGYQGGYGAAASSSRSQPVQTGHSKQPGQTKETGNNKPSAPAKPEQAGQPDQPKQNPIDELWSRLEIILSKTPRYILWGVTLDPYDPNHAPTKVILKKFLKAANGDVATAEQRLLETIVLWNDDRLECTLNPHRRSFPAFYYGLA</sequence>
<feature type="compositionally biased region" description="Low complexity" evidence="2">
    <location>
        <begin position="235"/>
        <end position="244"/>
    </location>
</feature>
<evidence type="ECO:0000313" key="5">
    <source>
        <dbReference type="Proteomes" id="UP001270362"/>
    </source>
</evidence>
<evidence type="ECO:0000256" key="1">
    <source>
        <dbReference type="RuleBase" id="RU367059"/>
    </source>
</evidence>
<comment type="similarity">
    <text evidence="1">Belongs to the SFH5 family.</text>
</comment>
<reference evidence="4" key="2">
    <citation type="submission" date="2023-06" db="EMBL/GenBank/DDBJ databases">
        <authorList>
            <consortium name="Lawrence Berkeley National Laboratory"/>
            <person name="Haridas S."/>
            <person name="Hensen N."/>
            <person name="Bonometti L."/>
            <person name="Westerberg I."/>
            <person name="Brannstrom I.O."/>
            <person name="Guillou S."/>
            <person name="Cros-Aarteil S."/>
            <person name="Calhoun S."/>
            <person name="Kuo A."/>
            <person name="Mondo S."/>
            <person name="Pangilinan J."/>
            <person name="Riley R."/>
            <person name="Labutti K."/>
            <person name="Andreopoulos B."/>
            <person name="Lipzen A."/>
            <person name="Chen C."/>
            <person name="Yanf M."/>
            <person name="Daum C."/>
            <person name="Ng V."/>
            <person name="Clum A."/>
            <person name="Steindorff A."/>
            <person name="Ohm R."/>
            <person name="Martin F."/>
            <person name="Silar P."/>
            <person name="Natvig D."/>
            <person name="Lalanne C."/>
            <person name="Gautier V."/>
            <person name="Ament-Velasquez S.L."/>
            <person name="Kruys A."/>
            <person name="Hutchinson M.I."/>
            <person name="Powell A.J."/>
            <person name="Barry K."/>
            <person name="Miller A.N."/>
            <person name="Grigoriev I.V."/>
            <person name="Debuchy R."/>
            <person name="Gladieux P."/>
            <person name="Thoren M.H."/>
            <person name="Johannesson H."/>
        </authorList>
    </citation>
    <scope>NUCLEOTIDE SEQUENCE</scope>
    <source>
        <strain evidence="4">CBS 314.62</strain>
    </source>
</reference>
<dbReference type="GO" id="GO:0005789">
    <property type="term" value="C:endoplasmic reticulum membrane"/>
    <property type="evidence" value="ECO:0007669"/>
    <property type="project" value="UniProtKB-SubCell"/>
</dbReference>
<evidence type="ECO:0000259" key="3">
    <source>
        <dbReference type="Pfam" id="PF03765"/>
    </source>
</evidence>
<feature type="compositionally biased region" description="Low complexity" evidence="2">
    <location>
        <begin position="167"/>
        <end position="189"/>
    </location>
</feature>
<dbReference type="Pfam" id="PF03765">
    <property type="entry name" value="CRAL_TRIO_N"/>
    <property type="match status" value="1"/>
</dbReference>
<feature type="compositionally biased region" description="Polar residues" evidence="2">
    <location>
        <begin position="318"/>
        <end position="338"/>
    </location>
</feature>
<dbReference type="InterPro" id="IPR011074">
    <property type="entry name" value="CRAL/TRIO_N_dom"/>
</dbReference>
<keyword evidence="5" id="KW-1185">Reference proteome</keyword>
<dbReference type="PANTHER" id="PTHR47669:SF1">
    <property type="entry name" value="PHOSPHATIDYLINOSITOL TRANSFER PROTEIN SFH5"/>
    <property type="match status" value="1"/>
</dbReference>
<feature type="domain" description="CRAL/TRIO N-terminal" evidence="3">
    <location>
        <begin position="358"/>
        <end position="415"/>
    </location>
</feature>
<dbReference type="GO" id="GO:0032541">
    <property type="term" value="C:cortical endoplasmic reticulum"/>
    <property type="evidence" value="ECO:0007669"/>
    <property type="project" value="TreeGrafter"/>
</dbReference>
<dbReference type="GO" id="GO:0043001">
    <property type="term" value="P:Golgi to plasma membrane protein transport"/>
    <property type="evidence" value="ECO:0007669"/>
    <property type="project" value="TreeGrafter"/>
</dbReference>
<evidence type="ECO:0000256" key="2">
    <source>
        <dbReference type="SAM" id="MobiDB-lite"/>
    </source>
</evidence>
<organism evidence="4 5">
    <name type="scientific">Podospora appendiculata</name>
    <dbReference type="NCBI Taxonomy" id="314037"/>
    <lineage>
        <taxon>Eukaryota</taxon>
        <taxon>Fungi</taxon>
        <taxon>Dikarya</taxon>
        <taxon>Ascomycota</taxon>
        <taxon>Pezizomycotina</taxon>
        <taxon>Sordariomycetes</taxon>
        <taxon>Sordariomycetidae</taxon>
        <taxon>Sordariales</taxon>
        <taxon>Podosporaceae</taxon>
        <taxon>Podospora</taxon>
    </lineage>
</organism>